<feature type="signal peptide" evidence="1">
    <location>
        <begin position="1"/>
        <end position="17"/>
    </location>
</feature>
<evidence type="ECO:0000313" key="4">
    <source>
        <dbReference type="Proteomes" id="UP000429607"/>
    </source>
</evidence>
<comment type="caution">
    <text evidence="3">The sequence shown here is derived from an EMBL/GenBank/DDBJ whole genome shotgun (WGS) entry which is preliminary data.</text>
</comment>
<evidence type="ECO:0000313" key="3">
    <source>
        <dbReference type="EMBL" id="KAE9281249.1"/>
    </source>
</evidence>
<keyword evidence="1" id="KW-0732">Signal</keyword>
<accession>A0A6A4BVW2</accession>
<name>A0A6A4BVW2_9STRA</name>
<proteinExistence type="predicted"/>
<dbReference type="AlphaFoldDB" id="A0A6A4BVW2"/>
<sequence length="73" mass="8475">MFICIVHLLDIITGTEGISNEVYDIVKTMADVAAPLYMCSKTRYQSCTPYGICHRAKTLRRRDQMICQEHHRK</sequence>
<evidence type="ECO:0000313" key="5">
    <source>
        <dbReference type="Proteomes" id="UP000434957"/>
    </source>
</evidence>
<dbReference type="EMBL" id="QXFT01003965">
    <property type="protein sequence ID" value="KAE9281249.1"/>
    <property type="molecule type" value="Genomic_DNA"/>
</dbReference>
<evidence type="ECO:0000313" key="2">
    <source>
        <dbReference type="EMBL" id="KAE8972715.1"/>
    </source>
</evidence>
<feature type="chain" id="PRO_5036167163" evidence="1">
    <location>
        <begin position="18"/>
        <end position="73"/>
    </location>
</feature>
<dbReference type="EMBL" id="QXFV01003952">
    <property type="protein sequence ID" value="KAE8972715.1"/>
    <property type="molecule type" value="Genomic_DNA"/>
</dbReference>
<dbReference type="Proteomes" id="UP000429607">
    <property type="component" value="Unassembled WGS sequence"/>
</dbReference>
<keyword evidence="5" id="KW-1185">Reference proteome</keyword>
<evidence type="ECO:0000256" key="1">
    <source>
        <dbReference type="SAM" id="SignalP"/>
    </source>
</evidence>
<reference evidence="3 5" key="1">
    <citation type="submission" date="2018-08" db="EMBL/GenBank/DDBJ databases">
        <title>Genomic investigation of the strawberry pathogen Phytophthora fragariae indicates pathogenicity is determined by transcriptional variation in three key races.</title>
        <authorList>
            <person name="Adams T.M."/>
            <person name="Armitage A.D."/>
            <person name="Sobczyk M.K."/>
            <person name="Bates H.J."/>
            <person name="Dunwell J.M."/>
            <person name="Nellist C.F."/>
            <person name="Harrison R.J."/>
        </authorList>
    </citation>
    <scope>NUCLEOTIDE SEQUENCE [LARGE SCALE GENOMIC DNA]</scope>
    <source>
        <strain evidence="2 4">SCRP249</strain>
        <strain evidence="3 5">SCRP333</strain>
    </source>
</reference>
<dbReference type="Proteomes" id="UP000434957">
    <property type="component" value="Unassembled WGS sequence"/>
</dbReference>
<protein>
    <submittedName>
        <fullName evidence="3">Uncharacterized protein</fullName>
    </submittedName>
</protein>
<organism evidence="3 5">
    <name type="scientific">Phytophthora rubi</name>
    <dbReference type="NCBI Taxonomy" id="129364"/>
    <lineage>
        <taxon>Eukaryota</taxon>
        <taxon>Sar</taxon>
        <taxon>Stramenopiles</taxon>
        <taxon>Oomycota</taxon>
        <taxon>Peronosporomycetes</taxon>
        <taxon>Peronosporales</taxon>
        <taxon>Peronosporaceae</taxon>
        <taxon>Phytophthora</taxon>
    </lineage>
</organism>
<gene>
    <name evidence="2" type="ORF">PR001_g26520</name>
    <name evidence="3" type="ORF">PR003_g27733</name>
</gene>